<evidence type="ECO:0000256" key="3">
    <source>
        <dbReference type="ARBA" id="ARBA00022452"/>
    </source>
</evidence>
<dbReference type="Pfam" id="PF13715">
    <property type="entry name" value="CarbopepD_reg_2"/>
    <property type="match status" value="1"/>
</dbReference>
<dbReference type="Gene3D" id="2.60.40.1120">
    <property type="entry name" value="Carboxypeptidase-like, regulatory domain"/>
    <property type="match status" value="1"/>
</dbReference>
<dbReference type="AlphaFoldDB" id="A0AAE3LL54"/>
<evidence type="ECO:0000256" key="2">
    <source>
        <dbReference type="ARBA" id="ARBA00022448"/>
    </source>
</evidence>
<evidence type="ECO:0000313" key="12">
    <source>
        <dbReference type="Proteomes" id="UP001209317"/>
    </source>
</evidence>
<keyword evidence="5 7" id="KW-0472">Membrane</keyword>
<comment type="similarity">
    <text evidence="7">Belongs to the TonB-dependent receptor family.</text>
</comment>
<keyword evidence="2 7" id="KW-0813">Transport</keyword>
<gene>
    <name evidence="11" type="ORF">OD355_10815</name>
</gene>
<dbReference type="SUPFAM" id="SSF49464">
    <property type="entry name" value="Carboxypeptidase regulatory domain-like"/>
    <property type="match status" value="1"/>
</dbReference>
<evidence type="ECO:0000256" key="8">
    <source>
        <dbReference type="SAM" id="MobiDB-lite"/>
    </source>
</evidence>
<keyword evidence="3 7" id="KW-1134">Transmembrane beta strand</keyword>
<protein>
    <submittedName>
        <fullName evidence="11">TonB-dependent receptor</fullName>
    </submittedName>
</protein>
<dbReference type="InterPro" id="IPR036942">
    <property type="entry name" value="Beta-barrel_TonB_sf"/>
</dbReference>
<feature type="signal peptide" evidence="9">
    <location>
        <begin position="1"/>
        <end position="23"/>
    </location>
</feature>
<keyword evidence="11" id="KW-0675">Receptor</keyword>
<keyword evidence="9" id="KW-0732">Signal</keyword>
<sequence>MKSKSISFLLSMFFIFIVINSIAQTARNVTGIVYDDNGNPLSGVTVKVKNSEAITTTNVSGNFTIQISGKESVLEFSYIGFAKREVLVGDQNNFTINLIPGEDALSEVVVIGYGTVRKSDLTGAVSVVSARDIEKLPAANIAQALQGNATGVYTLESDRNPGGSPLLNIRGNNSMTEGSGTPLYVVDGFPVPNRNVNLINPSDIESITILKDASSTAIYGARAANGVVLITTKSGKEGRTVLDIDVYKGVKSFNNPVEVMSAQQFAELRRESYASDGTQMPGNAFLPTELKMLDNGQSTDWWKQVTNSSATTESYQISLSSGNEKTKIFLGGGYFNDVGIINNSYFKRGNLRFNAIQKIGKSFTLSSFNNLSIALQKGSDATTILFPANIGNPMSPVKNDNGVYYVMIQNALGTPRANPVAFSELQINKNFKPYLNSSLALNYEIMEGLNIKTQLSGELDHNKVNFYNPILISGQDEINGRISDGYAYASATLNYNWISESSINFIKSFNGIHHINAVGAFSAQKNHYESFTASASGFASDAYESYSLGSGQAPARKPYSILEEWQMLSYVGRVIYTLHDKYIFTGNFRADGSSRFGAENKWGFFPSGAFAWKISQEPFIKTQEWINDLKFRTSYGLTGNSNVISPYQTFAQLGYAPYNWNNAEAGGYYVRNIPSSDLRWESTAQFNIGFDISMLNNKLTANFDYYNTKTNGLLRTIEIPSISGFPNVYKNIGDMKNTGVELGVQSRIIDRVFKWNAKLLVSSNKNELLSLGDTTTRIGTDHWVGKPLNIGQRYMIRANGIWQSSEVEEAKKFGAKPGDVRYVDENGDGKIDADDRVFAGSYYPRYYGSLTNDFLYKNFDLTVFTTFSQGRDVYNGNNYILLSGAGVDNNRVEMMNRWTPDNPSNKYPRASANASNRRSDKTSEFLEDASFIKIKTITVGYTFPEKIVSGLRASSLRLYGTVYNPFTFTKFTGMDPEDGDIGNNSRTSYYPITTTYILGLKLSF</sequence>
<dbReference type="Proteomes" id="UP001209317">
    <property type="component" value="Unassembled WGS sequence"/>
</dbReference>
<proteinExistence type="inferred from homology"/>
<feature type="region of interest" description="Disordered" evidence="8">
    <location>
        <begin position="898"/>
        <end position="921"/>
    </location>
</feature>
<dbReference type="InterPro" id="IPR012910">
    <property type="entry name" value="Plug_dom"/>
</dbReference>
<comment type="caution">
    <text evidence="11">The sequence shown here is derived from an EMBL/GenBank/DDBJ whole genome shotgun (WGS) entry which is preliminary data.</text>
</comment>
<evidence type="ECO:0000259" key="10">
    <source>
        <dbReference type="Pfam" id="PF07715"/>
    </source>
</evidence>
<keyword evidence="12" id="KW-1185">Reference proteome</keyword>
<evidence type="ECO:0000256" key="1">
    <source>
        <dbReference type="ARBA" id="ARBA00004571"/>
    </source>
</evidence>
<dbReference type="EMBL" id="JAOTPL010000016">
    <property type="protein sequence ID" value="MCU7695009.1"/>
    <property type="molecule type" value="Genomic_DNA"/>
</dbReference>
<dbReference type="RefSeq" id="WP_263038494.1">
    <property type="nucleotide sequence ID" value="NZ_JAOTPL010000016.1"/>
</dbReference>
<dbReference type="Gene3D" id="2.40.170.20">
    <property type="entry name" value="TonB-dependent receptor, beta-barrel domain"/>
    <property type="match status" value="1"/>
</dbReference>
<dbReference type="InterPro" id="IPR023996">
    <property type="entry name" value="TonB-dep_OMP_SusC/RagA"/>
</dbReference>
<evidence type="ECO:0000256" key="4">
    <source>
        <dbReference type="ARBA" id="ARBA00022692"/>
    </source>
</evidence>
<dbReference type="InterPro" id="IPR023997">
    <property type="entry name" value="TonB-dep_OMP_SusC/RagA_CS"/>
</dbReference>
<name>A0AAE3LL54_9BACT</name>
<feature type="domain" description="TonB-dependent receptor plug" evidence="10">
    <location>
        <begin position="118"/>
        <end position="227"/>
    </location>
</feature>
<keyword evidence="6 7" id="KW-0998">Cell outer membrane</keyword>
<feature type="chain" id="PRO_5042054984" evidence="9">
    <location>
        <begin position="24"/>
        <end position="1004"/>
    </location>
</feature>
<evidence type="ECO:0000313" key="11">
    <source>
        <dbReference type="EMBL" id="MCU7695009.1"/>
    </source>
</evidence>
<dbReference type="PROSITE" id="PS52016">
    <property type="entry name" value="TONB_DEPENDENT_REC_3"/>
    <property type="match status" value="1"/>
</dbReference>
<evidence type="ECO:0000256" key="7">
    <source>
        <dbReference type="PROSITE-ProRule" id="PRU01360"/>
    </source>
</evidence>
<dbReference type="SUPFAM" id="SSF56935">
    <property type="entry name" value="Porins"/>
    <property type="match status" value="1"/>
</dbReference>
<reference evidence="11" key="1">
    <citation type="submission" date="2022-10" db="EMBL/GenBank/DDBJ databases">
        <authorList>
            <person name="Kim H.S."/>
            <person name="Kim J.-S."/>
            <person name="Suh M.K."/>
            <person name="Eom M.K."/>
            <person name="Lee J.-S."/>
        </authorList>
    </citation>
    <scope>NUCLEOTIDE SEQUENCE</scope>
    <source>
        <strain evidence="11">LIP-5</strain>
    </source>
</reference>
<evidence type="ECO:0000256" key="5">
    <source>
        <dbReference type="ARBA" id="ARBA00023136"/>
    </source>
</evidence>
<evidence type="ECO:0000256" key="9">
    <source>
        <dbReference type="SAM" id="SignalP"/>
    </source>
</evidence>
<dbReference type="InterPro" id="IPR039426">
    <property type="entry name" value="TonB-dep_rcpt-like"/>
</dbReference>
<comment type="subcellular location">
    <subcellularLocation>
        <location evidence="1 7">Cell outer membrane</location>
        <topology evidence="1 7">Multi-pass membrane protein</topology>
    </subcellularLocation>
</comment>
<dbReference type="InterPro" id="IPR008969">
    <property type="entry name" value="CarboxyPept-like_regulatory"/>
</dbReference>
<dbReference type="NCBIfam" id="TIGR04056">
    <property type="entry name" value="OMP_RagA_SusC"/>
    <property type="match status" value="1"/>
</dbReference>
<organism evidence="11 12">
    <name type="scientific">Haoranjiania flava</name>
    <dbReference type="NCBI Taxonomy" id="1856322"/>
    <lineage>
        <taxon>Bacteria</taxon>
        <taxon>Pseudomonadati</taxon>
        <taxon>Bacteroidota</taxon>
        <taxon>Chitinophagia</taxon>
        <taxon>Chitinophagales</taxon>
        <taxon>Chitinophagaceae</taxon>
        <taxon>Haoranjiania</taxon>
    </lineage>
</organism>
<dbReference type="GO" id="GO:0009279">
    <property type="term" value="C:cell outer membrane"/>
    <property type="evidence" value="ECO:0007669"/>
    <property type="project" value="UniProtKB-SubCell"/>
</dbReference>
<evidence type="ECO:0000256" key="6">
    <source>
        <dbReference type="ARBA" id="ARBA00023237"/>
    </source>
</evidence>
<dbReference type="NCBIfam" id="TIGR04057">
    <property type="entry name" value="SusC_RagA_signa"/>
    <property type="match status" value="1"/>
</dbReference>
<keyword evidence="4 7" id="KW-0812">Transmembrane</keyword>
<dbReference type="Gene3D" id="2.170.130.10">
    <property type="entry name" value="TonB-dependent receptor, plug domain"/>
    <property type="match status" value="1"/>
</dbReference>
<dbReference type="Pfam" id="PF07715">
    <property type="entry name" value="Plug"/>
    <property type="match status" value="1"/>
</dbReference>
<dbReference type="InterPro" id="IPR037066">
    <property type="entry name" value="Plug_dom_sf"/>
</dbReference>
<accession>A0AAE3LL54</accession>